<dbReference type="EMBL" id="CAJNOT010000464">
    <property type="protein sequence ID" value="CAF0990801.1"/>
    <property type="molecule type" value="Genomic_DNA"/>
</dbReference>
<dbReference type="Proteomes" id="UP000663889">
    <property type="component" value="Unassembled WGS sequence"/>
</dbReference>
<accession>A0A814IV91</accession>
<dbReference type="EMBL" id="CAJNOO010000121">
    <property type="protein sequence ID" value="CAF0814510.1"/>
    <property type="molecule type" value="Genomic_DNA"/>
</dbReference>
<keyword evidence="2 9" id="KW-0812">Transmembrane</keyword>
<evidence type="ECO:0000256" key="1">
    <source>
        <dbReference type="ARBA" id="ARBA00004194"/>
    </source>
</evidence>
<keyword evidence="3 9" id="KW-1133">Transmembrane helix</keyword>
<dbReference type="GO" id="GO:0000139">
    <property type="term" value="C:Golgi membrane"/>
    <property type="evidence" value="ECO:0007669"/>
    <property type="project" value="UniProtKB-SubCell"/>
</dbReference>
<evidence type="ECO:0000313" key="11">
    <source>
        <dbReference type="EMBL" id="CAF0990801.1"/>
    </source>
</evidence>
<dbReference type="InterPro" id="IPR019352">
    <property type="entry name" value="SPRING1"/>
</dbReference>
<proteinExistence type="inferred from homology"/>
<comment type="caution">
    <text evidence="12">The sequence shown here is derived from an EMBL/GenBank/DDBJ whole genome shotgun (WGS) entry which is preliminary data.</text>
</comment>
<dbReference type="PANTHER" id="PTHR13481:SF0">
    <property type="entry name" value="SREBP REGULATING GENE PROTEIN"/>
    <property type="match status" value="1"/>
</dbReference>
<dbReference type="Pfam" id="PF10218">
    <property type="entry name" value="SPRING1"/>
    <property type="match status" value="1"/>
</dbReference>
<keyword evidence="5 9" id="KW-0472">Membrane</keyword>
<evidence type="ECO:0000256" key="5">
    <source>
        <dbReference type="ARBA" id="ARBA00023136"/>
    </source>
</evidence>
<comment type="similarity">
    <text evidence="7">Belongs to the SPRING family.</text>
</comment>
<name>A0A814IV91_9BILA</name>
<organism evidence="12 13">
    <name type="scientific">Rotaria sordida</name>
    <dbReference type="NCBI Taxonomy" id="392033"/>
    <lineage>
        <taxon>Eukaryota</taxon>
        <taxon>Metazoa</taxon>
        <taxon>Spiralia</taxon>
        <taxon>Gnathifera</taxon>
        <taxon>Rotifera</taxon>
        <taxon>Eurotatoria</taxon>
        <taxon>Bdelloidea</taxon>
        <taxon>Philodinida</taxon>
        <taxon>Philodinidae</taxon>
        <taxon>Rotaria</taxon>
    </lineage>
</organism>
<evidence type="ECO:0000256" key="9">
    <source>
        <dbReference type="SAM" id="Phobius"/>
    </source>
</evidence>
<evidence type="ECO:0000256" key="7">
    <source>
        <dbReference type="ARBA" id="ARBA00023461"/>
    </source>
</evidence>
<evidence type="ECO:0000256" key="6">
    <source>
        <dbReference type="ARBA" id="ARBA00023180"/>
    </source>
</evidence>
<evidence type="ECO:0000256" key="4">
    <source>
        <dbReference type="ARBA" id="ARBA00023034"/>
    </source>
</evidence>
<evidence type="ECO:0000313" key="10">
    <source>
        <dbReference type="EMBL" id="CAF0814510.1"/>
    </source>
</evidence>
<dbReference type="AlphaFoldDB" id="A0A814IV91"/>
<gene>
    <name evidence="10" type="ORF">RFH988_LOCUS4607</name>
    <name evidence="12" type="ORF">SEV965_LOCUS12193</name>
    <name evidence="11" type="ORF">ZHD862_LOCUS12013</name>
</gene>
<protein>
    <recommendedName>
        <fullName evidence="8">SREBP regulating gene protein</fullName>
    </recommendedName>
</protein>
<evidence type="ECO:0000256" key="3">
    <source>
        <dbReference type="ARBA" id="ARBA00022989"/>
    </source>
</evidence>
<keyword evidence="4" id="KW-0333">Golgi apparatus</keyword>
<dbReference type="Proteomes" id="UP000663864">
    <property type="component" value="Unassembled WGS sequence"/>
</dbReference>
<dbReference type="GO" id="GO:2000640">
    <property type="term" value="P:positive regulation of SREBP signaling pathway"/>
    <property type="evidence" value="ECO:0007669"/>
    <property type="project" value="InterPro"/>
</dbReference>
<comment type="subcellular location">
    <subcellularLocation>
        <location evidence="1">Golgi apparatus membrane</location>
        <topology evidence="1">Single-pass membrane protein</topology>
    </subcellularLocation>
</comment>
<feature type="transmembrane region" description="Helical" evidence="9">
    <location>
        <begin position="9"/>
        <end position="28"/>
    </location>
</feature>
<evidence type="ECO:0000313" key="12">
    <source>
        <dbReference type="EMBL" id="CAF1028733.1"/>
    </source>
</evidence>
<dbReference type="PANTHER" id="PTHR13481">
    <property type="entry name" value="SREBP REGULATING GENE PROTEIN"/>
    <property type="match status" value="1"/>
</dbReference>
<dbReference type="Proteomes" id="UP000663882">
    <property type="component" value="Unassembled WGS sequence"/>
</dbReference>
<evidence type="ECO:0000256" key="2">
    <source>
        <dbReference type="ARBA" id="ARBA00022692"/>
    </source>
</evidence>
<dbReference type="OrthoDB" id="70142at2759"/>
<dbReference type="EMBL" id="CAJNOU010000547">
    <property type="protein sequence ID" value="CAF1028733.1"/>
    <property type="molecule type" value="Genomic_DNA"/>
</dbReference>
<keyword evidence="6" id="KW-0325">Glycoprotein</keyword>
<reference evidence="12" key="1">
    <citation type="submission" date="2021-02" db="EMBL/GenBank/DDBJ databases">
        <authorList>
            <person name="Nowell W R."/>
        </authorList>
    </citation>
    <scope>NUCLEOTIDE SEQUENCE</scope>
</reference>
<evidence type="ECO:0000256" key="8">
    <source>
        <dbReference type="ARBA" id="ARBA00023485"/>
    </source>
</evidence>
<sequence length="173" mass="20384">MRIHFKQSVLLIICLICILIGIYAWHWWQRYKLIINHFIHPTPKTNFNDLEEAILLDNKFISKCQYFAQGKHSVVVDSKGIRYLCERRHLEKTNSCCQIQSSSIRGPYICDSCLLTTHCCSLFEHCISCCLNPDHRIHLQNYIRSRDLKTSLLLSYLSTTFDILLFMKMNILI</sequence>
<evidence type="ECO:0000313" key="13">
    <source>
        <dbReference type="Proteomes" id="UP000663889"/>
    </source>
</evidence>